<feature type="transmembrane region" description="Helical" evidence="10">
    <location>
        <begin position="180"/>
        <end position="205"/>
    </location>
</feature>
<evidence type="ECO:0000256" key="7">
    <source>
        <dbReference type="ARBA" id="ARBA00023065"/>
    </source>
</evidence>
<protein>
    <recommendedName>
        <fullName evidence="11">Cation/H+ exchanger transmembrane domain-containing protein</fullName>
    </recommendedName>
</protein>
<dbReference type="Pfam" id="PF00999">
    <property type="entry name" value="Na_H_Exchanger"/>
    <property type="match status" value="1"/>
</dbReference>
<evidence type="ECO:0000256" key="9">
    <source>
        <dbReference type="ARBA" id="ARBA00023201"/>
    </source>
</evidence>
<dbReference type="Gene3D" id="6.10.140.1330">
    <property type="match status" value="1"/>
</dbReference>
<feature type="transmembrane region" description="Helical" evidence="10">
    <location>
        <begin position="369"/>
        <end position="393"/>
    </location>
</feature>
<evidence type="ECO:0000259" key="11">
    <source>
        <dbReference type="Pfam" id="PF00999"/>
    </source>
</evidence>
<feature type="transmembrane region" description="Helical" evidence="10">
    <location>
        <begin position="225"/>
        <end position="249"/>
    </location>
</feature>
<dbReference type="PANTHER" id="PTHR10110:SF86">
    <property type="entry name" value="SODIUM_HYDROGEN EXCHANGER 7"/>
    <property type="match status" value="1"/>
</dbReference>
<evidence type="ECO:0000256" key="3">
    <source>
        <dbReference type="ARBA" id="ARBA00022475"/>
    </source>
</evidence>
<dbReference type="GO" id="GO:0051453">
    <property type="term" value="P:regulation of intracellular pH"/>
    <property type="evidence" value="ECO:0007669"/>
    <property type="project" value="TreeGrafter"/>
</dbReference>
<feature type="transmembrane region" description="Helical" evidence="10">
    <location>
        <begin position="302"/>
        <end position="325"/>
    </location>
</feature>
<accession>A0A0R2MRI4</accession>
<dbReference type="InterPro" id="IPR018422">
    <property type="entry name" value="Cation/H_exchanger_CPA1"/>
</dbReference>
<evidence type="ECO:0000256" key="5">
    <source>
        <dbReference type="ARBA" id="ARBA00022989"/>
    </source>
</evidence>
<keyword evidence="2" id="KW-0813">Transport</keyword>
<dbReference type="GO" id="GO:0015385">
    <property type="term" value="F:sodium:proton antiporter activity"/>
    <property type="evidence" value="ECO:0007669"/>
    <property type="project" value="InterPro"/>
</dbReference>
<evidence type="ECO:0000256" key="1">
    <source>
        <dbReference type="ARBA" id="ARBA00004651"/>
    </source>
</evidence>
<evidence type="ECO:0000256" key="8">
    <source>
        <dbReference type="ARBA" id="ARBA00023136"/>
    </source>
</evidence>
<feature type="transmembrane region" description="Helical" evidence="10">
    <location>
        <begin position="28"/>
        <end position="47"/>
    </location>
</feature>
<name>A0A0R2MRI4_9LACO</name>
<dbReference type="GO" id="GO:0098719">
    <property type="term" value="P:sodium ion import across plasma membrane"/>
    <property type="evidence" value="ECO:0007669"/>
    <property type="project" value="TreeGrafter"/>
</dbReference>
<dbReference type="InterPro" id="IPR006153">
    <property type="entry name" value="Cation/H_exchanger_TM"/>
</dbReference>
<organism evidence="12 13">
    <name type="scientific">Lacticaseibacillus saniviri JCM 17471 = DSM 24301</name>
    <dbReference type="NCBI Taxonomy" id="1293598"/>
    <lineage>
        <taxon>Bacteria</taxon>
        <taxon>Bacillati</taxon>
        <taxon>Bacillota</taxon>
        <taxon>Bacilli</taxon>
        <taxon>Lactobacillales</taxon>
        <taxon>Lactobacillaceae</taxon>
        <taxon>Lacticaseibacillus</taxon>
    </lineage>
</organism>
<feature type="transmembrane region" description="Helical" evidence="10">
    <location>
        <begin position="270"/>
        <end position="290"/>
    </location>
</feature>
<dbReference type="PATRIC" id="fig|1293598.4.peg.1784"/>
<evidence type="ECO:0000256" key="6">
    <source>
        <dbReference type="ARBA" id="ARBA00023053"/>
    </source>
</evidence>
<dbReference type="STRING" id="1293598.IV56_GL001711"/>
<keyword evidence="13" id="KW-1185">Reference proteome</keyword>
<keyword evidence="9" id="KW-0739">Sodium transport</keyword>
<evidence type="ECO:0000313" key="13">
    <source>
        <dbReference type="Proteomes" id="UP000050969"/>
    </source>
</evidence>
<dbReference type="GO" id="GO:0005886">
    <property type="term" value="C:plasma membrane"/>
    <property type="evidence" value="ECO:0007669"/>
    <property type="project" value="UniProtKB-SubCell"/>
</dbReference>
<keyword evidence="7" id="KW-0406">Ion transport</keyword>
<evidence type="ECO:0000256" key="2">
    <source>
        <dbReference type="ARBA" id="ARBA00022448"/>
    </source>
</evidence>
<comment type="caution">
    <text evidence="12">The sequence shown here is derived from an EMBL/GenBank/DDBJ whole genome shotgun (WGS) entry which is preliminary data.</text>
</comment>
<dbReference type="PANTHER" id="PTHR10110">
    <property type="entry name" value="SODIUM/HYDROGEN EXCHANGER"/>
    <property type="match status" value="1"/>
</dbReference>
<gene>
    <name evidence="12" type="ORF">IV56_GL001711</name>
</gene>
<sequence>MASSFVIMIAVALSNFIGKGIPGVASSYINILVGVGIAAIPVLNTIVPEFNDEVFMLLIIAPLLFFEGQLTPIQRVKARMSGILGTAVGLALASAVVIALVLHQLGLAFPLALMIAAISTPTDATAFDSVAEARVFPKQLKDRLRLESLFNDATGIILLQAGVLWAVTGHLAFTQNVQSFLYAAIGGIVIGAGAEILLMLIRQYLVRTRFDVVSSQALIYFLTPFMLYLVAEAVHVSPIIAVVSGGLMHNSEASRSRFASPRQSHFSKQFTDFATQILNGFVFVVLGISLERVIASGFTTMFHSLTWIGVGLAVYVLLLVSRYVYARLFVRTSRREAHLFALGGVHGTITLAMTFSIMSAGVSRSTFNFVIMVETVVIILSMLVPTILFKIILPLDFDLVNRRQRLQAVREEMVAEGMGAINNLGLSPIALESVQYDLYDQIGNNSLAGFLHQWRTVSNDSSVYASLRGMDQQRALMVAFQAERAYLLDQVKRHILDEETANRLYGEVLLSESMALDPKNRIM</sequence>
<feature type="transmembrane region" description="Helical" evidence="10">
    <location>
        <begin position="153"/>
        <end position="173"/>
    </location>
</feature>
<keyword evidence="6" id="KW-0915">Sodium</keyword>
<keyword evidence="3" id="KW-1003">Cell membrane</keyword>
<reference evidence="12 13" key="1">
    <citation type="journal article" date="2015" name="Genome Announc.">
        <title>Expanding the biotechnology potential of lactobacilli through comparative genomics of 213 strains and associated genera.</title>
        <authorList>
            <person name="Sun Z."/>
            <person name="Harris H.M."/>
            <person name="McCann A."/>
            <person name="Guo C."/>
            <person name="Argimon S."/>
            <person name="Zhang W."/>
            <person name="Yang X."/>
            <person name="Jeffery I.B."/>
            <person name="Cooney J.C."/>
            <person name="Kagawa T.F."/>
            <person name="Liu W."/>
            <person name="Song Y."/>
            <person name="Salvetti E."/>
            <person name="Wrobel A."/>
            <person name="Rasinkangas P."/>
            <person name="Parkhill J."/>
            <person name="Rea M.C."/>
            <person name="O'Sullivan O."/>
            <person name="Ritari J."/>
            <person name="Douillard F.P."/>
            <person name="Paul Ross R."/>
            <person name="Yang R."/>
            <person name="Briner A.E."/>
            <person name="Felis G.E."/>
            <person name="de Vos W.M."/>
            <person name="Barrangou R."/>
            <person name="Klaenhammer T.R."/>
            <person name="Caufield P.W."/>
            <person name="Cui Y."/>
            <person name="Zhang H."/>
            <person name="O'Toole P.W."/>
        </authorList>
    </citation>
    <scope>NUCLEOTIDE SEQUENCE [LARGE SCALE GENOMIC DNA]</scope>
    <source>
        <strain evidence="12 13">DSM 24301</strain>
    </source>
</reference>
<evidence type="ECO:0000256" key="4">
    <source>
        <dbReference type="ARBA" id="ARBA00022692"/>
    </source>
</evidence>
<feature type="transmembrane region" description="Helical" evidence="10">
    <location>
        <begin position="54"/>
        <end position="71"/>
    </location>
</feature>
<evidence type="ECO:0000256" key="10">
    <source>
        <dbReference type="SAM" id="Phobius"/>
    </source>
</evidence>
<proteinExistence type="predicted"/>
<evidence type="ECO:0000313" key="12">
    <source>
        <dbReference type="EMBL" id="KRO16222.1"/>
    </source>
</evidence>
<dbReference type="EMBL" id="JQCE01000045">
    <property type="protein sequence ID" value="KRO16222.1"/>
    <property type="molecule type" value="Genomic_DNA"/>
</dbReference>
<feature type="transmembrane region" description="Helical" evidence="10">
    <location>
        <begin position="83"/>
        <end position="102"/>
    </location>
</feature>
<feature type="domain" description="Cation/H+ exchanger transmembrane" evidence="11">
    <location>
        <begin position="24"/>
        <end position="392"/>
    </location>
</feature>
<feature type="transmembrane region" description="Helical" evidence="10">
    <location>
        <begin position="337"/>
        <end position="357"/>
    </location>
</feature>
<dbReference type="Proteomes" id="UP000050969">
    <property type="component" value="Unassembled WGS sequence"/>
</dbReference>
<keyword evidence="5 10" id="KW-1133">Transmembrane helix</keyword>
<dbReference type="GO" id="GO:0015386">
    <property type="term" value="F:potassium:proton antiporter activity"/>
    <property type="evidence" value="ECO:0007669"/>
    <property type="project" value="TreeGrafter"/>
</dbReference>
<keyword evidence="4 10" id="KW-0812">Transmembrane</keyword>
<keyword evidence="8 10" id="KW-0472">Membrane</keyword>
<dbReference type="AlphaFoldDB" id="A0A0R2MRI4"/>
<comment type="subcellular location">
    <subcellularLocation>
        <location evidence="1">Cell membrane</location>
        <topology evidence="1">Multi-pass membrane protein</topology>
    </subcellularLocation>
</comment>